<dbReference type="InterPro" id="IPR008990">
    <property type="entry name" value="Elect_transpt_acc-like_dom_sf"/>
</dbReference>
<keyword evidence="3" id="KW-1185">Reference proteome</keyword>
<gene>
    <name evidence="2" type="ORF">HZF10_01915</name>
</gene>
<organism evidence="2 3">
    <name type="scientific">Flavobacterium agri</name>
    <dbReference type="NCBI Taxonomy" id="2743471"/>
    <lineage>
        <taxon>Bacteria</taxon>
        <taxon>Pseudomonadati</taxon>
        <taxon>Bacteroidota</taxon>
        <taxon>Flavobacteriia</taxon>
        <taxon>Flavobacteriales</taxon>
        <taxon>Flavobacteriaceae</taxon>
        <taxon>Flavobacterium</taxon>
    </lineage>
</organism>
<dbReference type="EMBL" id="JACBJI010000001">
    <property type="protein sequence ID" value="NYA69660.1"/>
    <property type="molecule type" value="Genomic_DNA"/>
</dbReference>
<comment type="caution">
    <text evidence="2">The sequence shown here is derived from an EMBL/GenBank/DDBJ whole genome shotgun (WGS) entry which is preliminary data.</text>
</comment>
<name>A0A7Y9C491_9FLAO</name>
<feature type="domain" description="Nitrile hydratase beta subunit" evidence="1">
    <location>
        <begin position="8"/>
        <end position="100"/>
    </location>
</feature>
<evidence type="ECO:0000313" key="2">
    <source>
        <dbReference type="EMBL" id="NYA69660.1"/>
    </source>
</evidence>
<reference evidence="2 3" key="1">
    <citation type="submission" date="2020-07" db="EMBL/GenBank/DDBJ databases">
        <authorList>
            <person name="Sun Q."/>
        </authorList>
    </citation>
    <scope>NUCLEOTIDE SEQUENCE [LARGE SCALE GENOMIC DNA]</scope>
    <source>
        <strain evidence="2 3">MAH-1</strain>
    </source>
</reference>
<evidence type="ECO:0000259" key="1">
    <source>
        <dbReference type="Pfam" id="PF02211"/>
    </source>
</evidence>
<dbReference type="Gene3D" id="2.30.30.50">
    <property type="match status" value="1"/>
</dbReference>
<proteinExistence type="predicted"/>
<evidence type="ECO:0000313" key="3">
    <source>
        <dbReference type="Proteomes" id="UP000535020"/>
    </source>
</evidence>
<dbReference type="Proteomes" id="UP000535020">
    <property type="component" value="Unassembled WGS sequence"/>
</dbReference>
<dbReference type="InterPro" id="IPR024690">
    <property type="entry name" value="CN_hydtase_beta_dom_C"/>
</dbReference>
<accession>A0A7Y9C491</accession>
<sequence length="106" mass="12477">MKSATDYNPATYTVGEQVRIAMKFPVGHYRVPMYMRGRTVTISKNLGRHINPEEEAFGRNAGNESWYYMVRIPQTELWQEYNGPDTDMLEIEIFENWLEPIKKDIT</sequence>
<dbReference type="AlphaFoldDB" id="A0A7Y9C491"/>
<dbReference type="Pfam" id="PF02211">
    <property type="entry name" value="NHase_beta_C"/>
    <property type="match status" value="1"/>
</dbReference>
<dbReference type="RefSeq" id="WP_176004480.1">
    <property type="nucleotide sequence ID" value="NZ_JABWMI010000003.1"/>
</dbReference>
<dbReference type="SUPFAM" id="SSF50090">
    <property type="entry name" value="Electron transport accessory proteins"/>
    <property type="match status" value="1"/>
</dbReference>
<protein>
    <submittedName>
        <fullName evidence="2">Nitrile hydratase subunit beta</fullName>
    </submittedName>
</protein>